<keyword evidence="2" id="KW-0106">Calcium</keyword>
<keyword evidence="1" id="KW-0479">Metal-binding</keyword>
<accession>A0ABP0F2I4</accession>
<keyword evidence="5" id="KW-1185">Reference proteome</keyword>
<organism evidence="4 5">
    <name type="scientific">Clavelina lepadiformis</name>
    <name type="common">Light-bulb sea squirt</name>
    <name type="synonym">Ascidia lepadiformis</name>
    <dbReference type="NCBI Taxonomy" id="159417"/>
    <lineage>
        <taxon>Eukaryota</taxon>
        <taxon>Metazoa</taxon>
        <taxon>Chordata</taxon>
        <taxon>Tunicata</taxon>
        <taxon>Ascidiacea</taxon>
        <taxon>Aplousobranchia</taxon>
        <taxon>Clavelinidae</taxon>
        <taxon>Clavelina</taxon>
    </lineage>
</organism>
<dbReference type="Gene3D" id="3.40.720.10">
    <property type="entry name" value="Alkaline Phosphatase, subunit A"/>
    <property type="match status" value="1"/>
</dbReference>
<dbReference type="Proteomes" id="UP001642483">
    <property type="component" value="Unassembled WGS sequence"/>
</dbReference>
<gene>
    <name evidence="4" type="ORF">CVLEPA_LOCUS3665</name>
</gene>
<evidence type="ECO:0000256" key="1">
    <source>
        <dbReference type="ARBA" id="ARBA00022723"/>
    </source>
</evidence>
<evidence type="ECO:0000313" key="4">
    <source>
        <dbReference type="EMBL" id="CAK8673931.1"/>
    </source>
</evidence>
<proteinExistence type="predicted"/>
<dbReference type="InterPro" id="IPR017850">
    <property type="entry name" value="Alkaline_phosphatase_core_sf"/>
</dbReference>
<dbReference type="InterPro" id="IPR047115">
    <property type="entry name" value="ARSB"/>
</dbReference>
<name>A0ABP0F2I4_CLALP</name>
<dbReference type="EMBL" id="CAWYQH010000002">
    <property type="protein sequence ID" value="CAK8673931.1"/>
    <property type="molecule type" value="Genomic_DNA"/>
</dbReference>
<sequence length="123" mass="14658">MAFRLLQEDYTPWKRRFDSYFGYFSKGKDYYRKFRCDSDTYDYCGFDIWDEPYEEHSAHTFARKVADDSEERHELSEKYPEVVDRLLKRLAECNVTAVPVVYPANDDLADPDTFGGHWIAWAT</sequence>
<dbReference type="PANTHER" id="PTHR10342:SF274">
    <property type="entry name" value="ARYLSULFATASE B"/>
    <property type="match status" value="1"/>
</dbReference>
<evidence type="ECO:0000256" key="2">
    <source>
        <dbReference type="ARBA" id="ARBA00022837"/>
    </source>
</evidence>
<keyword evidence="3" id="KW-0325">Glycoprotein</keyword>
<evidence type="ECO:0000313" key="5">
    <source>
        <dbReference type="Proteomes" id="UP001642483"/>
    </source>
</evidence>
<comment type="caution">
    <text evidence="4">The sequence shown here is derived from an EMBL/GenBank/DDBJ whole genome shotgun (WGS) entry which is preliminary data.</text>
</comment>
<reference evidence="4 5" key="1">
    <citation type="submission" date="2024-02" db="EMBL/GenBank/DDBJ databases">
        <authorList>
            <person name="Daric V."/>
            <person name="Darras S."/>
        </authorList>
    </citation>
    <scope>NUCLEOTIDE SEQUENCE [LARGE SCALE GENOMIC DNA]</scope>
</reference>
<evidence type="ECO:0000256" key="3">
    <source>
        <dbReference type="ARBA" id="ARBA00023180"/>
    </source>
</evidence>
<dbReference type="PANTHER" id="PTHR10342">
    <property type="entry name" value="ARYLSULFATASE"/>
    <property type="match status" value="1"/>
</dbReference>
<dbReference type="Gene3D" id="3.30.1120.10">
    <property type="match status" value="1"/>
</dbReference>
<protein>
    <submittedName>
        <fullName evidence="4">Uncharacterized protein</fullName>
    </submittedName>
</protein>